<keyword evidence="8 12" id="KW-0798">TonB box</keyword>
<keyword evidence="4" id="KW-0410">Iron transport</keyword>
<evidence type="ECO:0000256" key="11">
    <source>
        <dbReference type="PROSITE-ProRule" id="PRU01360"/>
    </source>
</evidence>
<name>A0A6I4UE64_9SPHN</name>
<feature type="domain" description="TonB-dependent receptor plug" evidence="15">
    <location>
        <begin position="60"/>
        <end position="168"/>
    </location>
</feature>
<keyword evidence="10 11" id="KW-0998">Cell outer membrane</keyword>
<dbReference type="EMBL" id="WTYB01000001">
    <property type="protein sequence ID" value="MXP37451.1"/>
    <property type="molecule type" value="Genomic_DNA"/>
</dbReference>
<evidence type="ECO:0000259" key="14">
    <source>
        <dbReference type="Pfam" id="PF00593"/>
    </source>
</evidence>
<comment type="caution">
    <text evidence="17">The sequence shown here is derived from an EMBL/GenBank/DDBJ whole genome shotgun (WGS) entry which is preliminary data.</text>
</comment>
<evidence type="ECO:0000256" key="4">
    <source>
        <dbReference type="ARBA" id="ARBA00022496"/>
    </source>
</evidence>
<evidence type="ECO:0000256" key="9">
    <source>
        <dbReference type="ARBA" id="ARBA00023136"/>
    </source>
</evidence>
<dbReference type="RefSeq" id="WP_160759585.1">
    <property type="nucleotide sequence ID" value="NZ_BAAADZ010000002.1"/>
</dbReference>
<keyword evidence="6" id="KW-0408">Iron</keyword>
<keyword evidence="13" id="KW-0732">Signal</keyword>
<dbReference type="PANTHER" id="PTHR32552:SF81">
    <property type="entry name" value="TONB-DEPENDENT OUTER MEMBRANE RECEPTOR"/>
    <property type="match status" value="1"/>
</dbReference>
<feature type="chain" id="PRO_5026327333" evidence="13">
    <location>
        <begin position="35"/>
        <end position="831"/>
    </location>
</feature>
<reference evidence="16 19" key="2">
    <citation type="submission" date="2020-08" db="EMBL/GenBank/DDBJ databases">
        <title>Genomic Encyclopedia of Type Strains, Phase IV (KMG-IV): sequencing the most valuable type-strain genomes for metagenomic binning, comparative biology and taxonomic classification.</title>
        <authorList>
            <person name="Goeker M."/>
        </authorList>
    </citation>
    <scope>NUCLEOTIDE SEQUENCE [LARGE SCALE GENOMIC DNA]</scope>
    <source>
        <strain evidence="16 19">DSM 8510</strain>
    </source>
</reference>
<evidence type="ECO:0000256" key="6">
    <source>
        <dbReference type="ARBA" id="ARBA00023004"/>
    </source>
</evidence>
<dbReference type="AlphaFoldDB" id="A0A6I4UE64"/>
<keyword evidence="3 11" id="KW-1134">Transmembrane beta strand</keyword>
<evidence type="ECO:0000256" key="5">
    <source>
        <dbReference type="ARBA" id="ARBA00022692"/>
    </source>
</evidence>
<comment type="similarity">
    <text evidence="11 12">Belongs to the TonB-dependent receptor family.</text>
</comment>
<dbReference type="Proteomes" id="UP000548685">
    <property type="component" value="Unassembled WGS sequence"/>
</dbReference>
<dbReference type="Gene3D" id="2.170.130.10">
    <property type="entry name" value="TonB-dependent receptor, plug domain"/>
    <property type="match status" value="1"/>
</dbReference>
<dbReference type="GO" id="GO:0006826">
    <property type="term" value="P:iron ion transport"/>
    <property type="evidence" value="ECO:0007669"/>
    <property type="project" value="UniProtKB-KW"/>
</dbReference>
<evidence type="ECO:0000313" key="19">
    <source>
        <dbReference type="Proteomes" id="UP000548685"/>
    </source>
</evidence>
<dbReference type="InterPro" id="IPR000531">
    <property type="entry name" value="Beta-barrel_TonB"/>
</dbReference>
<evidence type="ECO:0000256" key="12">
    <source>
        <dbReference type="RuleBase" id="RU003357"/>
    </source>
</evidence>
<keyword evidence="9 11" id="KW-0472">Membrane</keyword>
<dbReference type="Gene3D" id="2.40.170.20">
    <property type="entry name" value="TonB-dependent receptor, beta-barrel domain"/>
    <property type="match status" value="1"/>
</dbReference>
<comment type="subcellular location">
    <subcellularLocation>
        <location evidence="1 11">Cell outer membrane</location>
        <topology evidence="1 11">Multi-pass membrane protein</topology>
    </subcellularLocation>
</comment>
<evidence type="ECO:0000256" key="8">
    <source>
        <dbReference type="ARBA" id="ARBA00023077"/>
    </source>
</evidence>
<proteinExistence type="inferred from homology"/>
<keyword evidence="17" id="KW-0675">Receptor</keyword>
<evidence type="ECO:0000313" key="18">
    <source>
        <dbReference type="Proteomes" id="UP000430021"/>
    </source>
</evidence>
<evidence type="ECO:0000313" key="16">
    <source>
        <dbReference type="EMBL" id="MBB3774908.1"/>
    </source>
</evidence>
<sequence length="831" mass="89364">MTTLRARNAFGMRRALLCGVALSGLAAMPSVAYAQDAADTAAADDDNVIIVQARRQNETLQEVPVTVTSIGGDTLQKYNIDNVADVTSRVPTLNVQVGGSGSGGQISLRGVGSSNISAAFDSAVAFEFDGVIASSMRLVQSGFFDVEQIDVLRGPQSLYFGKSATAGVLSIRSANPTATWQVGSQASYEFEEKGYLANAFISGPVTDTLGIRLAAQYNKIDEFQRLQAGTPAVNQERGLKEFIGRLTLDWNPSERFRANFKLQYTKNENDGAIGTAEINCGANGRADSVFLLGGAVNIPAGYDCNTNDQRYFLPDAAAQLAAGVPTPSKAAGRNGVPFGESEIWFGRLQFDLDLSDTLALTSVTGLLNLNAVDFDSYSYGGFFPGPNGTRLPGGAGASDPINKLEQYTQELRLTSDFDGSFNFMLGAFYEDRTFTFDTSQQGVNISFFGPSGPRPLVGGGVAPGTGFTYDWDKTHITKTEALSFFGSVLFDITDKLELSGGVRWTDESKVQTISVPYVHNSLAYVSAGGGLFRPSPAFLQSGYFSGPINFDDDNISPEVTLKYQANEDLNFFASYKTGFKSGGIDNSALPSNSLSQAAATGDFSALIFKSEKAEGGEVGFKSQWAGRSFTFNGTAFYYVFTDLQVQNFNAVSVQFATSNAGELTTKGIDFESRWTTPVEGLSLSANLSYLDAQYTDTFIQPLGISTVDLNGRRGSQAPEWSGNIAADWAIPLSDGLELFLSTNAAYNSGYITDEATLNDYVQPSFWLLDANVSIGDPDGKWRLSLIAQNLTDEIFTITTGGRPFLQPGVGDDFVMTQNRGRQVFVQTSFRF</sequence>
<keyword evidence="7" id="KW-0406">Ion transport</keyword>
<evidence type="ECO:0000259" key="15">
    <source>
        <dbReference type="Pfam" id="PF07715"/>
    </source>
</evidence>
<accession>A0A6I4UE64</accession>
<feature type="signal peptide" evidence="13">
    <location>
        <begin position="1"/>
        <end position="34"/>
    </location>
</feature>
<evidence type="ECO:0000256" key="7">
    <source>
        <dbReference type="ARBA" id="ARBA00023065"/>
    </source>
</evidence>
<dbReference type="GO" id="GO:0009279">
    <property type="term" value="C:cell outer membrane"/>
    <property type="evidence" value="ECO:0007669"/>
    <property type="project" value="UniProtKB-SubCell"/>
</dbReference>
<dbReference type="InterPro" id="IPR012910">
    <property type="entry name" value="Plug_dom"/>
</dbReference>
<gene>
    <name evidence="16" type="ORF">FHS52_000851</name>
    <name evidence="17" type="ORF">GRI59_02340</name>
</gene>
<dbReference type="PROSITE" id="PS52016">
    <property type="entry name" value="TONB_DEPENDENT_REC_3"/>
    <property type="match status" value="1"/>
</dbReference>
<keyword evidence="5 11" id="KW-0812">Transmembrane</keyword>
<evidence type="ECO:0000313" key="17">
    <source>
        <dbReference type="EMBL" id="MXP37451.1"/>
    </source>
</evidence>
<dbReference type="OrthoDB" id="7618183at2"/>
<dbReference type="InterPro" id="IPR039426">
    <property type="entry name" value="TonB-dep_rcpt-like"/>
</dbReference>
<dbReference type="Pfam" id="PF07715">
    <property type="entry name" value="Plug"/>
    <property type="match status" value="1"/>
</dbReference>
<dbReference type="InterPro" id="IPR037066">
    <property type="entry name" value="Plug_dom_sf"/>
</dbReference>
<evidence type="ECO:0000256" key="10">
    <source>
        <dbReference type="ARBA" id="ARBA00023237"/>
    </source>
</evidence>
<dbReference type="Pfam" id="PF00593">
    <property type="entry name" value="TonB_dep_Rec_b-barrel"/>
    <property type="match status" value="1"/>
</dbReference>
<feature type="domain" description="TonB-dependent receptor-like beta-barrel" evidence="14">
    <location>
        <begin position="329"/>
        <end position="790"/>
    </location>
</feature>
<evidence type="ECO:0000256" key="2">
    <source>
        <dbReference type="ARBA" id="ARBA00022448"/>
    </source>
</evidence>
<organism evidence="17 18">
    <name type="scientific">Erythrobacter ramosus</name>
    <dbReference type="NCBI Taxonomy" id="35811"/>
    <lineage>
        <taxon>Bacteria</taxon>
        <taxon>Pseudomonadati</taxon>
        <taxon>Pseudomonadota</taxon>
        <taxon>Alphaproteobacteria</taxon>
        <taxon>Sphingomonadales</taxon>
        <taxon>Erythrobacteraceae</taxon>
        <taxon>Erythrobacter/Porphyrobacter group</taxon>
        <taxon>Erythrobacter</taxon>
    </lineage>
</organism>
<dbReference type="PANTHER" id="PTHR32552">
    <property type="entry name" value="FERRICHROME IRON RECEPTOR-RELATED"/>
    <property type="match status" value="1"/>
</dbReference>
<dbReference type="InterPro" id="IPR036942">
    <property type="entry name" value="Beta-barrel_TonB_sf"/>
</dbReference>
<dbReference type="SUPFAM" id="SSF56935">
    <property type="entry name" value="Porins"/>
    <property type="match status" value="1"/>
</dbReference>
<evidence type="ECO:0000256" key="13">
    <source>
        <dbReference type="SAM" id="SignalP"/>
    </source>
</evidence>
<reference evidence="17 18" key="1">
    <citation type="submission" date="2019-12" db="EMBL/GenBank/DDBJ databases">
        <title>Genomic-based taxomic classification of the family Erythrobacteraceae.</title>
        <authorList>
            <person name="Xu L."/>
        </authorList>
    </citation>
    <scope>NUCLEOTIDE SEQUENCE [LARGE SCALE GENOMIC DNA]</scope>
    <source>
        <strain evidence="17 18">JCM 10282</strain>
    </source>
</reference>
<evidence type="ECO:0000256" key="1">
    <source>
        <dbReference type="ARBA" id="ARBA00004571"/>
    </source>
</evidence>
<protein>
    <submittedName>
        <fullName evidence="16">Iron complex outermembrane receptor protein</fullName>
    </submittedName>
    <submittedName>
        <fullName evidence="17">TonB-dependent receptor</fullName>
    </submittedName>
</protein>
<dbReference type="EMBL" id="JACICE010000001">
    <property type="protein sequence ID" value="MBB3774908.1"/>
    <property type="molecule type" value="Genomic_DNA"/>
</dbReference>
<evidence type="ECO:0000256" key="3">
    <source>
        <dbReference type="ARBA" id="ARBA00022452"/>
    </source>
</evidence>
<keyword evidence="19" id="KW-1185">Reference proteome</keyword>
<keyword evidence="2 11" id="KW-0813">Transport</keyword>
<dbReference type="Proteomes" id="UP000430021">
    <property type="component" value="Unassembled WGS sequence"/>
</dbReference>